<reference evidence="2 3" key="2">
    <citation type="journal article" date="2011" name="Stand. Genomic Sci.">
        <title>Complete genome sequence of Ferroglobus placidus AEDII12DO.</title>
        <authorList>
            <person name="Anderson I."/>
            <person name="Risso C."/>
            <person name="Holmes D."/>
            <person name="Lucas S."/>
            <person name="Copeland A."/>
            <person name="Lapidus A."/>
            <person name="Cheng J.F."/>
            <person name="Bruce D."/>
            <person name="Goodwin L."/>
            <person name="Pitluck S."/>
            <person name="Saunders E."/>
            <person name="Brettin T."/>
            <person name="Detter J.C."/>
            <person name="Han C."/>
            <person name="Tapia R."/>
            <person name="Larimer F."/>
            <person name="Land M."/>
            <person name="Hauser L."/>
            <person name="Woyke T."/>
            <person name="Lovley D."/>
            <person name="Kyrpides N."/>
            <person name="Ivanova N."/>
        </authorList>
    </citation>
    <scope>NUCLEOTIDE SEQUENCE [LARGE SCALE GENOMIC DNA]</scope>
    <source>
        <strain evidence="3">DSM 10642 / AEDII12DO</strain>
    </source>
</reference>
<proteinExistence type="predicted"/>
<sequence length="458" mass="51556">MKFLSVARVLIVNQIKAYRVHKYLLVVDLLILLTFVPSMFLPFDKGVIVEVYKLVTSFVSLEELKRILSSITSALIFVGAARTQGRIIVFKEQYPVFLYPVSVRDFLLGRIVSEVFIFLKFSIPIFLPFYLLTYISGNLLSAILAYSLLFFGLAYISAVSSALKLLGLRSALIVLSLLSLIDLFTGRMTASLLFYVVVDAIHSCYTSLNLLPFALAFIFSFSLLVVVSGRVRVDVEIFHYLPKSNVRSERVEGILTKTLLELRRTKLIYAPLFAIFTFAAGKFIASSTSFKFPGFFVVYFALFVVSIMEFYALQEASVLWFYRINNSVGEFAKITLLKTFLSGMLVMLPVYAFFFPFVNSFGIVIPLVSLVASLSVVCSLLAVKISSKMRVSVKFVGMQESRAMAESAAIFYFFLILLVVSLFAAVLVFFGQFSFVTLLFPLFGLKILEKYAEEVDLR</sequence>
<accession>D3RY27</accession>
<keyword evidence="1" id="KW-1133">Transmembrane helix</keyword>
<reference evidence="3" key="1">
    <citation type="submission" date="2010-02" db="EMBL/GenBank/DDBJ databases">
        <title>Complete sequence of Ferroglobus placidus DSM 10642.</title>
        <authorList>
            <consortium name="US DOE Joint Genome Institute"/>
            <person name="Lucas S."/>
            <person name="Copeland A."/>
            <person name="Lapidus A."/>
            <person name="Cheng J.-F."/>
            <person name="Bruce D."/>
            <person name="Goodwin L."/>
            <person name="Pitluck S."/>
            <person name="Saunders E."/>
            <person name="Brettin T."/>
            <person name="Detter J.C."/>
            <person name="Han C."/>
            <person name="Tapia R."/>
            <person name="Larimer F."/>
            <person name="Land M."/>
            <person name="Hauser L."/>
            <person name="Kyrpides N."/>
            <person name="Ivanova N."/>
            <person name="Holmes D."/>
            <person name="Lovley D."/>
            <person name="Kyrpides N."/>
            <person name="Anderson I.J."/>
            <person name="Woyke T."/>
        </authorList>
    </citation>
    <scope>NUCLEOTIDE SEQUENCE [LARGE SCALE GENOMIC DNA]</scope>
    <source>
        <strain evidence="3">DSM 10642 / AEDII12DO</strain>
    </source>
</reference>
<protein>
    <submittedName>
        <fullName evidence="2">Uncharacterized protein</fullName>
    </submittedName>
</protein>
<feature type="transmembrane region" description="Helical" evidence="1">
    <location>
        <begin position="403"/>
        <end position="423"/>
    </location>
</feature>
<feature type="transmembrane region" description="Helical" evidence="1">
    <location>
        <begin position="361"/>
        <end position="383"/>
    </location>
</feature>
<keyword evidence="1" id="KW-0812">Transmembrane</keyword>
<evidence type="ECO:0000256" key="1">
    <source>
        <dbReference type="SAM" id="Phobius"/>
    </source>
</evidence>
<dbReference type="KEGG" id="fpl:Ferp_1236"/>
<feature type="transmembrane region" description="Helical" evidence="1">
    <location>
        <begin position="139"/>
        <end position="159"/>
    </location>
</feature>
<feature type="transmembrane region" description="Helical" evidence="1">
    <location>
        <begin position="171"/>
        <end position="198"/>
    </location>
</feature>
<dbReference type="Proteomes" id="UP000002613">
    <property type="component" value="Chromosome"/>
</dbReference>
<keyword evidence="1" id="KW-0472">Membrane</keyword>
<feature type="transmembrane region" description="Helical" evidence="1">
    <location>
        <begin position="267"/>
        <end position="286"/>
    </location>
</feature>
<dbReference type="RefSeq" id="WP_012965733.1">
    <property type="nucleotide sequence ID" value="NC_013849.1"/>
</dbReference>
<evidence type="ECO:0000313" key="3">
    <source>
        <dbReference type="Proteomes" id="UP000002613"/>
    </source>
</evidence>
<feature type="transmembrane region" description="Helical" evidence="1">
    <location>
        <begin position="23"/>
        <end position="43"/>
    </location>
</feature>
<dbReference type="STRING" id="589924.Ferp_1236"/>
<feature type="transmembrane region" description="Helical" evidence="1">
    <location>
        <begin position="210"/>
        <end position="229"/>
    </location>
</feature>
<name>D3RY27_FERPA</name>
<dbReference type="AlphaFoldDB" id="D3RY27"/>
<gene>
    <name evidence="2" type="ordered locus">Ferp_1236</name>
</gene>
<feature type="transmembrane region" description="Helical" evidence="1">
    <location>
        <begin position="111"/>
        <end position="133"/>
    </location>
</feature>
<dbReference type="PaxDb" id="589924-Ferp_1236"/>
<dbReference type="HOGENOM" id="CLU_596668_0_0_2"/>
<keyword evidence="3" id="KW-1185">Reference proteome</keyword>
<dbReference type="GeneID" id="8778749"/>
<organism evidence="2 3">
    <name type="scientific">Ferroglobus placidus (strain DSM 10642 / AEDII12DO)</name>
    <dbReference type="NCBI Taxonomy" id="589924"/>
    <lineage>
        <taxon>Archaea</taxon>
        <taxon>Methanobacteriati</taxon>
        <taxon>Methanobacteriota</taxon>
        <taxon>Archaeoglobi</taxon>
        <taxon>Archaeoglobales</taxon>
        <taxon>Archaeoglobaceae</taxon>
        <taxon>Ferroglobus</taxon>
    </lineage>
</organism>
<evidence type="ECO:0000313" key="2">
    <source>
        <dbReference type="EMBL" id="ADC65390.1"/>
    </source>
</evidence>
<feature type="transmembrane region" description="Helical" evidence="1">
    <location>
        <begin position="292"/>
        <end position="313"/>
    </location>
</feature>
<feature type="transmembrane region" description="Helical" evidence="1">
    <location>
        <begin position="63"/>
        <end position="81"/>
    </location>
</feature>
<dbReference type="EMBL" id="CP001899">
    <property type="protein sequence ID" value="ADC65390.1"/>
    <property type="molecule type" value="Genomic_DNA"/>
</dbReference>
<feature type="transmembrane region" description="Helical" evidence="1">
    <location>
        <begin position="334"/>
        <end position="355"/>
    </location>
</feature>